<proteinExistence type="predicted"/>
<dbReference type="AlphaFoldDB" id="A0A1D9CT24"/>
<reference evidence="1" key="2">
    <citation type="submission" date="2016-03" db="EMBL/GenBank/DDBJ databases">
        <authorList>
            <person name="Ploux O."/>
        </authorList>
    </citation>
    <scope>NUCLEOTIDE SEQUENCE</scope>
</reference>
<evidence type="ECO:0000313" key="1">
    <source>
        <dbReference type="EMBL" id="AOY41711.1"/>
    </source>
</evidence>
<organism evidence="1">
    <name type="scientific">Huntiella omanensis</name>
    <dbReference type="NCBI Taxonomy" id="1580864"/>
    <lineage>
        <taxon>Eukaryota</taxon>
        <taxon>Fungi</taxon>
        <taxon>Dikarya</taxon>
        <taxon>Ascomycota</taxon>
        <taxon>Pezizomycotina</taxon>
        <taxon>Sordariomycetes</taxon>
        <taxon>Hypocreomycetidae</taxon>
        <taxon>Microascales</taxon>
        <taxon>Ceratocystidaceae</taxon>
        <taxon>Huntiella</taxon>
    </lineage>
</organism>
<protein>
    <submittedName>
        <fullName evidence="1">MAT127</fullName>
    </submittedName>
</protein>
<name>A0A1D9CT24_9PEZI</name>
<sequence>MDIDAVRHLQHLWVTCREKPKWQMLASLILIIHTIQTQEGVPLIHPCVLIPSAASLLDVIPPNRYLQNCFQQPPPFTMDLPLLFKKLAFEKGFMGISGRYMYRYYVSVYMNAMLDLPEDAVALHGVSAFAHQISRLTSRSSRAYFIELGNGVLWA</sequence>
<reference evidence="1" key="1">
    <citation type="journal article" date="2015" name="Fungal Genet. Biol.">
        <title>Unisexual reproduction in Huntiella moniliformis.</title>
        <authorList>
            <person name="Wilson A.M."/>
            <person name="Godlonton T."/>
            <person name="van der Nest M.A."/>
            <person name="Wilken P.M."/>
            <person name="Wingfield M.J."/>
            <person name="Wingfield B.D."/>
        </authorList>
    </citation>
    <scope>NUCLEOTIDE SEQUENCE</scope>
</reference>
<accession>A0A1D9CT24</accession>
<dbReference type="EMBL" id="KU950303">
    <property type="protein sequence ID" value="AOY41711.1"/>
    <property type="molecule type" value="Genomic_DNA"/>
</dbReference>